<protein>
    <submittedName>
        <fullName evidence="1">Uncharacterized protein</fullName>
    </submittedName>
</protein>
<organism evidence="1 2">
    <name type="scientific">Metschnikowia bicuspidata var. bicuspidata NRRL YB-4993</name>
    <dbReference type="NCBI Taxonomy" id="869754"/>
    <lineage>
        <taxon>Eukaryota</taxon>
        <taxon>Fungi</taxon>
        <taxon>Dikarya</taxon>
        <taxon>Ascomycota</taxon>
        <taxon>Saccharomycotina</taxon>
        <taxon>Pichiomycetes</taxon>
        <taxon>Metschnikowiaceae</taxon>
        <taxon>Metschnikowia</taxon>
    </lineage>
</organism>
<dbReference type="Proteomes" id="UP000092555">
    <property type="component" value="Unassembled WGS sequence"/>
</dbReference>
<name>A0A1A0H6F4_9ASCO</name>
<dbReference type="GeneID" id="30027749"/>
<evidence type="ECO:0000313" key="1">
    <source>
        <dbReference type="EMBL" id="OBA19669.1"/>
    </source>
</evidence>
<feature type="non-terminal residue" evidence="1">
    <location>
        <position position="1"/>
    </location>
</feature>
<dbReference type="AlphaFoldDB" id="A0A1A0H6F4"/>
<keyword evidence="2" id="KW-1185">Reference proteome</keyword>
<sequence length="169" mass="18665">ARAFSSVGRVLAKNDASTIDSFKLPSQTSINEWEFKYDLMPKVAGPKIPPVSPEAVKQDIARTKKEQIEQELLNRELHASFKVEANHASVLHGGEPVSAEPLYIHERGLSPVDASTPTLRKKLKIANTHKYVQLSLNPEINNPAVVNLGHENKVHHKTATVEAPPEVED</sequence>
<reference evidence="1 2" key="1">
    <citation type="submission" date="2016-05" db="EMBL/GenBank/DDBJ databases">
        <title>Comparative genomics of biotechnologically important yeasts.</title>
        <authorList>
            <consortium name="DOE Joint Genome Institute"/>
            <person name="Riley R."/>
            <person name="Haridas S."/>
            <person name="Wolfe K.H."/>
            <person name="Lopes M.R."/>
            <person name="Hittinger C.T."/>
            <person name="Goker M."/>
            <person name="Salamov A."/>
            <person name="Wisecaver J."/>
            <person name="Long T.M."/>
            <person name="Aerts A.L."/>
            <person name="Barry K."/>
            <person name="Choi C."/>
            <person name="Clum A."/>
            <person name="Coughlan A.Y."/>
            <person name="Deshpande S."/>
            <person name="Douglass A.P."/>
            <person name="Hanson S.J."/>
            <person name="Klenk H.-P."/>
            <person name="LaButti K."/>
            <person name="Lapidus A."/>
            <person name="Lindquist E."/>
            <person name="Lipzen A."/>
            <person name="Meier-kolthoff J.P."/>
            <person name="Ohm R.A."/>
            <person name="Otillar R.P."/>
            <person name="Pangilinan J."/>
            <person name="Peng Y."/>
            <person name="Rokas A."/>
            <person name="Rosa C.A."/>
            <person name="Scheuner C."/>
            <person name="Sibirny A.A."/>
            <person name="Slot J.C."/>
            <person name="Stielow J.B."/>
            <person name="Sun H."/>
            <person name="Kurtzman C.P."/>
            <person name="Blackwell M."/>
            <person name="Grigoriev I.V."/>
            <person name="Jeffries T.W."/>
        </authorList>
    </citation>
    <scope>NUCLEOTIDE SEQUENCE [LARGE SCALE GENOMIC DNA]</scope>
    <source>
        <strain evidence="1 2">NRRL YB-4993</strain>
    </source>
</reference>
<dbReference type="OrthoDB" id="4084695at2759"/>
<proteinExistence type="predicted"/>
<evidence type="ECO:0000313" key="2">
    <source>
        <dbReference type="Proteomes" id="UP000092555"/>
    </source>
</evidence>
<feature type="non-terminal residue" evidence="1">
    <location>
        <position position="169"/>
    </location>
</feature>
<gene>
    <name evidence="1" type="ORF">METBIDRAFT_18175</name>
</gene>
<accession>A0A1A0H6F4</accession>
<dbReference type="RefSeq" id="XP_018710197.1">
    <property type="nucleotide sequence ID" value="XM_018854773.1"/>
</dbReference>
<comment type="caution">
    <text evidence="1">The sequence shown here is derived from an EMBL/GenBank/DDBJ whole genome shotgun (WGS) entry which is preliminary data.</text>
</comment>
<dbReference type="EMBL" id="LXTC01000006">
    <property type="protein sequence ID" value="OBA19669.1"/>
    <property type="molecule type" value="Genomic_DNA"/>
</dbReference>